<feature type="domain" description="Metallo-beta-lactamase" evidence="1">
    <location>
        <begin position="53"/>
        <end position="258"/>
    </location>
</feature>
<keyword evidence="3" id="KW-1185">Reference proteome</keyword>
<organism evidence="2 3">
    <name type="scientific">Nocardioides luti</name>
    <dbReference type="NCBI Taxonomy" id="2761101"/>
    <lineage>
        <taxon>Bacteria</taxon>
        <taxon>Bacillati</taxon>
        <taxon>Actinomycetota</taxon>
        <taxon>Actinomycetes</taxon>
        <taxon>Propionibacteriales</taxon>
        <taxon>Nocardioidaceae</taxon>
        <taxon>Nocardioides</taxon>
    </lineage>
</organism>
<dbReference type="InterPro" id="IPR050114">
    <property type="entry name" value="UPF0173_UPF0282_UlaG_hydrolase"/>
</dbReference>
<reference evidence="2 3" key="1">
    <citation type="submission" date="2020-08" db="EMBL/GenBank/DDBJ databases">
        <authorList>
            <person name="Seo M.-J."/>
        </authorList>
    </citation>
    <scope>NUCLEOTIDE SEQUENCE [LARGE SCALE GENOMIC DNA]</scope>
    <source>
        <strain evidence="2 3">KIGAM211</strain>
    </source>
</reference>
<dbReference type="RefSeq" id="WP_185251475.1">
    <property type="nucleotide sequence ID" value="NZ_JACKXE010000001.1"/>
</dbReference>
<dbReference type="InterPro" id="IPR001279">
    <property type="entry name" value="Metallo-B-lactamas"/>
</dbReference>
<dbReference type="PANTHER" id="PTHR43546:SF3">
    <property type="entry name" value="UPF0173 METAL-DEPENDENT HYDROLASE MJ1163"/>
    <property type="match status" value="1"/>
</dbReference>
<evidence type="ECO:0000313" key="2">
    <source>
        <dbReference type="EMBL" id="MBB6626176.1"/>
    </source>
</evidence>
<dbReference type="Proteomes" id="UP000523955">
    <property type="component" value="Unassembled WGS sequence"/>
</dbReference>
<keyword evidence="2" id="KW-0378">Hydrolase</keyword>
<dbReference type="SUPFAM" id="SSF56281">
    <property type="entry name" value="Metallo-hydrolase/oxidoreductase"/>
    <property type="match status" value="1"/>
</dbReference>
<sequence>MRLKRGRPDLGRYADRFDVPAAAPAGAAGGDALSVTFLGVATLLLDDGESAILTDGFFSRPSLPTVALRRLSPDLARIDASLARAGIERLDAVLPVHTHYDHAQDSAVVAERTGAVLVGGTSAANIGRGHGLPEERLRVAAPGEPMTYGAFTLTLVESHHCPPDRMPGTIDEPLVPPAKAAAYRCGEAWSILVEHTSGRTALLQGSAGYLPGALSGRRADVAYLGAGQLGVQSQEYVRTYWAETVRAVGARRVVLTHWDDFFRPLDRPLRALPYAVDDLDVTVRVLADLARADGVSLHFPTVWRREDPWSGLG</sequence>
<dbReference type="Pfam" id="PF12706">
    <property type="entry name" value="Lactamase_B_2"/>
    <property type="match status" value="1"/>
</dbReference>
<dbReference type="PANTHER" id="PTHR43546">
    <property type="entry name" value="UPF0173 METAL-DEPENDENT HYDROLASE MJ1163-RELATED"/>
    <property type="match status" value="1"/>
</dbReference>
<comment type="caution">
    <text evidence="2">The sequence shown here is derived from an EMBL/GenBank/DDBJ whole genome shotgun (WGS) entry which is preliminary data.</text>
</comment>
<evidence type="ECO:0000259" key="1">
    <source>
        <dbReference type="Pfam" id="PF12706"/>
    </source>
</evidence>
<proteinExistence type="predicted"/>
<evidence type="ECO:0000313" key="3">
    <source>
        <dbReference type="Proteomes" id="UP000523955"/>
    </source>
</evidence>
<protein>
    <submittedName>
        <fullName evidence="2">MBL fold metallo-hydrolase</fullName>
    </submittedName>
</protein>
<dbReference type="EMBL" id="JACKXE010000001">
    <property type="protein sequence ID" value="MBB6626176.1"/>
    <property type="molecule type" value="Genomic_DNA"/>
</dbReference>
<dbReference type="GO" id="GO:0016787">
    <property type="term" value="F:hydrolase activity"/>
    <property type="evidence" value="ECO:0007669"/>
    <property type="project" value="UniProtKB-KW"/>
</dbReference>
<gene>
    <name evidence="2" type="ORF">H5V45_02470</name>
</gene>
<dbReference type="AlphaFoldDB" id="A0A7X0RDB6"/>
<name>A0A7X0RDB6_9ACTN</name>
<accession>A0A7X0RDB6</accession>
<dbReference type="Gene3D" id="3.60.15.10">
    <property type="entry name" value="Ribonuclease Z/Hydroxyacylglutathione hydrolase-like"/>
    <property type="match status" value="1"/>
</dbReference>
<dbReference type="InterPro" id="IPR036866">
    <property type="entry name" value="RibonucZ/Hydroxyglut_hydro"/>
</dbReference>